<proteinExistence type="inferred from homology"/>
<dbReference type="EMBL" id="CAWUHD010000020">
    <property type="protein sequence ID" value="CAK7216376.1"/>
    <property type="molecule type" value="Genomic_DNA"/>
</dbReference>
<dbReference type="PANTHER" id="PTHR10073:SF41">
    <property type="entry name" value="MISMATCH REPAIR PROTEIN, PUTATIVE (AFU_ORTHOLOGUE AFUA_8G05820)-RELATED"/>
    <property type="match status" value="1"/>
</dbReference>
<dbReference type="Gene3D" id="3.30.565.10">
    <property type="entry name" value="Histidine kinase-like ATPase, C-terminal domain"/>
    <property type="match status" value="1"/>
</dbReference>
<comment type="similarity">
    <text evidence="1">Belongs to the DNA mismatch repair MutL/HexB family.</text>
</comment>
<dbReference type="InterPro" id="IPR036890">
    <property type="entry name" value="HATPase_C_sf"/>
</dbReference>
<dbReference type="SUPFAM" id="SSF55874">
    <property type="entry name" value="ATPase domain of HSP90 chaperone/DNA topoisomerase II/histidine kinase"/>
    <property type="match status" value="1"/>
</dbReference>
<reference evidence="2 3" key="1">
    <citation type="submission" date="2024-01" db="EMBL/GenBank/DDBJ databases">
        <authorList>
            <person name="Allen C."/>
            <person name="Tagirdzhanova G."/>
        </authorList>
    </citation>
    <scope>NUCLEOTIDE SEQUENCE [LARGE SCALE GENOMIC DNA]</scope>
</reference>
<evidence type="ECO:0000313" key="2">
    <source>
        <dbReference type="EMBL" id="CAK7216376.1"/>
    </source>
</evidence>
<protein>
    <submittedName>
        <fullName evidence="2">Uncharacterized protein</fullName>
    </submittedName>
</protein>
<gene>
    <name evidence="2" type="ORF">SEUCBS140593_002848</name>
</gene>
<dbReference type="PANTHER" id="PTHR10073">
    <property type="entry name" value="DNA MISMATCH REPAIR PROTEIN MLH, PMS, MUTL"/>
    <property type="match status" value="1"/>
</dbReference>
<organism evidence="2 3">
    <name type="scientific">Sporothrix eucalyptigena</name>
    <dbReference type="NCBI Taxonomy" id="1812306"/>
    <lineage>
        <taxon>Eukaryota</taxon>
        <taxon>Fungi</taxon>
        <taxon>Dikarya</taxon>
        <taxon>Ascomycota</taxon>
        <taxon>Pezizomycotina</taxon>
        <taxon>Sordariomycetes</taxon>
        <taxon>Sordariomycetidae</taxon>
        <taxon>Ophiostomatales</taxon>
        <taxon>Ophiostomataceae</taxon>
        <taxon>Sporothrix</taxon>
    </lineage>
</organism>
<accession>A0ABP0BA24</accession>
<comment type="caution">
    <text evidence="2">The sequence shown here is derived from an EMBL/GenBank/DDBJ whole genome shotgun (WGS) entry which is preliminary data.</text>
</comment>
<evidence type="ECO:0000256" key="1">
    <source>
        <dbReference type="ARBA" id="ARBA00006082"/>
    </source>
</evidence>
<evidence type="ECO:0000313" key="3">
    <source>
        <dbReference type="Proteomes" id="UP001642482"/>
    </source>
</evidence>
<dbReference type="Pfam" id="PF13589">
    <property type="entry name" value="HATPase_c_3"/>
    <property type="match status" value="1"/>
</dbReference>
<keyword evidence="3" id="KW-1185">Reference proteome</keyword>
<dbReference type="Proteomes" id="UP001642482">
    <property type="component" value="Unassembled WGS sequence"/>
</dbReference>
<name>A0ABP0BA24_9PEZI</name>
<dbReference type="InterPro" id="IPR038973">
    <property type="entry name" value="MutL/Mlh/Pms-like"/>
</dbReference>
<sequence>MSIKALPADTCRLLGSTTLIATPVSLVKELVDNAIDAGATTVSVLMSPNTVDKVEVRDDGHGIDLVDFDALGRRGYTSKTRCFEDLKTVGGLSLGFRGEGVASANALGFVSITTRTANEAVASTFRLTPNTGGLAPGTRKPVPAPIGTTVVVSCLFSSLPVRRKVAVQEAPKTLAAIKTLLKR</sequence>